<proteinExistence type="predicted"/>
<evidence type="ECO:0000313" key="1">
    <source>
        <dbReference type="Proteomes" id="UP000887579"/>
    </source>
</evidence>
<accession>A0AC34G017</accession>
<dbReference type="Proteomes" id="UP000887579">
    <property type="component" value="Unplaced"/>
</dbReference>
<dbReference type="WBParaSite" id="ES5_v2.g22945.t1">
    <property type="protein sequence ID" value="ES5_v2.g22945.t1"/>
    <property type="gene ID" value="ES5_v2.g22945"/>
</dbReference>
<name>A0AC34G017_9BILA</name>
<protein>
    <submittedName>
        <fullName evidence="2">Uncharacterized protein</fullName>
    </submittedName>
</protein>
<evidence type="ECO:0000313" key="2">
    <source>
        <dbReference type="WBParaSite" id="ES5_v2.g22945.t1"/>
    </source>
</evidence>
<organism evidence="1 2">
    <name type="scientific">Panagrolaimus sp. ES5</name>
    <dbReference type="NCBI Taxonomy" id="591445"/>
    <lineage>
        <taxon>Eukaryota</taxon>
        <taxon>Metazoa</taxon>
        <taxon>Ecdysozoa</taxon>
        <taxon>Nematoda</taxon>
        <taxon>Chromadorea</taxon>
        <taxon>Rhabditida</taxon>
        <taxon>Tylenchina</taxon>
        <taxon>Panagrolaimomorpha</taxon>
        <taxon>Panagrolaimoidea</taxon>
        <taxon>Panagrolaimidae</taxon>
        <taxon>Panagrolaimus</taxon>
    </lineage>
</organism>
<reference evidence="2" key="1">
    <citation type="submission" date="2022-11" db="UniProtKB">
        <authorList>
            <consortium name="WormBaseParasite"/>
        </authorList>
    </citation>
    <scope>IDENTIFICATION</scope>
</reference>
<sequence length="194" mass="21873">RSSSRCRDTQSDMDPRIRASVDRLSTPRKVRENAVPKINANNVAPAIKTTSNLALFNPSANRVAEKIRRRSQQIQAQPEEPPKESKSVRLRAREPSLIPKIRSSSIQRPASAAAKEKNQPTQPQQTIAFTRNLRSYKTPTGTTPVKPLTKPNPFPFRRSSSRCRDTQSDMDPRIRASVDRLSTPRKVRENAVPK</sequence>